<dbReference type="Pfam" id="PF11367">
    <property type="entry name" value="Tail_completion_gp17"/>
    <property type="match status" value="1"/>
</dbReference>
<dbReference type="EMBL" id="CP058708">
    <property type="protein sequence ID" value="QLH48943.1"/>
    <property type="molecule type" value="Genomic_DNA"/>
</dbReference>
<evidence type="ECO:0000313" key="2">
    <source>
        <dbReference type="EMBL" id="QLH48943.1"/>
    </source>
</evidence>
<evidence type="ECO:0000256" key="1">
    <source>
        <dbReference type="SAM" id="MobiDB-lite"/>
    </source>
</evidence>
<feature type="compositionally biased region" description="Basic and acidic residues" evidence="1">
    <location>
        <begin position="21"/>
        <end position="34"/>
    </location>
</feature>
<sequence length="135" mass="14827">MDAGLPGVEFEAHGQVAPAVEKNEEKPQKGRKIDKFRPFSCRKVKFVGFPGSKSDRLLAHNTLSDGVTIQQDLFQVDVWAETYQGALAVGNALSAALQAAFDAGTIAGVQRSRRGRYDAETGLHGFLYEFSFWHP</sequence>
<dbReference type="InterPro" id="IPR021508">
    <property type="entry name" value="Gp17-like"/>
</dbReference>
<evidence type="ECO:0008006" key="4">
    <source>
        <dbReference type="Google" id="ProtNLM"/>
    </source>
</evidence>
<reference evidence="2 3" key="1">
    <citation type="journal article" date="2019" name="Microbiome">
        <title>Annotated bacterial chromosomes from frame-shift-corrected long-read metagenomic data.</title>
        <authorList>
            <person name="Arumugam K."/>
            <person name="Bagci C."/>
            <person name="Bessarab I."/>
            <person name="Beier S."/>
            <person name="Buchfink B."/>
            <person name="Gorska A."/>
            <person name="Qiu G."/>
            <person name="Huson D.H."/>
            <person name="Williams R.B.H."/>
        </authorList>
    </citation>
    <scope>NUCLEOTIDE SEQUENCE [LARGE SCALE GENOMIC DNA]</scope>
    <source>
        <strain evidence="2">SSA1</strain>
    </source>
</reference>
<proteinExistence type="predicted"/>
<name>A0A7D5SKM7_9PROT</name>
<gene>
    <name evidence="2" type="ORF">HWD57_03475</name>
</gene>
<feature type="region of interest" description="Disordered" evidence="1">
    <location>
        <begin position="14"/>
        <end position="34"/>
    </location>
</feature>
<dbReference type="AlphaFoldDB" id="A0A7D5SKM7"/>
<evidence type="ECO:0000313" key="3">
    <source>
        <dbReference type="Proteomes" id="UP000509684"/>
    </source>
</evidence>
<accession>A0A7D5SKM7</accession>
<dbReference type="KEGG" id="acog:HWD57_03475"/>
<protein>
    <recommendedName>
        <fullName evidence="4">DUF3168 domain-containing protein</fullName>
    </recommendedName>
</protein>
<organism evidence="2 3">
    <name type="scientific">Candidatus Accumulibacter cognatus</name>
    <dbReference type="NCBI Taxonomy" id="2954383"/>
    <lineage>
        <taxon>Bacteria</taxon>
        <taxon>Pseudomonadati</taxon>
        <taxon>Pseudomonadota</taxon>
        <taxon>Betaproteobacteria</taxon>
        <taxon>Candidatus Accumulibacter</taxon>
    </lineage>
</organism>
<dbReference type="Proteomes" id="UP000509684">
    <property type="component" value="Chromosome"/>
</dbReference>